<protein>
    <submittedName>
        <fullName evidence="2">Uncharacterized protein</fullName>
    </submittedName>
</protein>
<dbReference type="Proteomes" id="UP000253507">
    <property type="component" value="Unassembled WGS sequence"/>
</dbReference>
<dbReference type="OrthoDB" id="3989267at2"/>
<name>A0A367E7D8_9ACTN</name>
<dbReference type="EMBL" id="QOIM01000057">
    <property type="protein sequence ID" value="RCG13317.1"/>
    <property type="molecule type" value="Genomic_DNA"/>
</dbReference>
<feature type="coiled-coil region" evidence="1">
    <location>
        <begin position="5"/>
        <end position="34"/>
    </location>
</feature>
<evidence type="ECO:0000313" key="3">
    <source>
        <dbReference type="Proteomes" id="UP000253507"/>
    </source>
</evidence>
<evidence type="ECO:0000256" key="1">
    <source>
        <dbReference type="SAM" id="Coils"/>
    </source>
</evidence>
<reference evidence="2 3" key="1">
    <citation type="submission" date="2018-06" db="EMBL/GenBank/DDBJ databases">
        <title>Streptomyces reniochalinae sp. nov. and Streptomyces diacarnus sp. nov. from marine sponges.</title>
        <authorList>
            <person name="Li L."/>
        </authorList>
    </citation>
    <scope>NUCLEOTIDE SEQUENCE [LARGE SCALE GENOMIC DNA]</scope>
    <source>
        <strain evidence="2 3">LHW50302</strain>
    </source>
</reference>
<dbReference type="RefSeq" id="WP_114019385.1">
    <property type="nucleotide sequence ID" value="NZ_QOIM01000057.1"/>
</dbReference>
<comment type="caution">
    <text evidence="2">The sequence shown here is derived from an EMBL/GenBank/DDBJ whole genome shotgun (WGS) entry which is preliminary data.</text>
</comment>
<proteinExistence type="predicted"/>
<gene>
    <name evidence="2" type="ORF">DQ392_33020</name>
</gene>
<dbReference type="AlphaFoldDB" id="A0A367E7D8"/>
<organism evidence="2 3">
    <name type="scientific">Streptomyces reniochalinae</name>
    <dbReference type="NCBI Taxonomy" id="2250578"/>
    <lineage>
        <taxon>Bacteria</taxon>
        <taxon>Bacillati</taxon>
        <taxon>Actinomycetota</taxon>
        <taxon>Actinomycetes</taxon>
        <taxon>Kitasatosporales</taxon>
        <taxon>Streptomycetaceae</taxon>
        <taxon>Streptomyces</taxon>
    </lineage>
</organism>
<sequence>MESRLGHLLQDLKRLAAEADRREREKELREAEQRRRWYAAVARAREQQIEQHRATLTGQIRAWRQAEEIRAFCQAARVRAGEAPVATDEADWLEWAEAYALQLSPLREPLRTPGDPPAGREALRELAKIDAYAYAWPFDADGRWALPDDRPTDPRT</sequence>
<keyword evidence="1" id="KW-0175">Coiled coil</keyword>
<evidence type="ECO:0000313" key="2">
    <source>
        <dbReference type="EMBL" id="RCG13317.1"/>
    </source>
</evidence>
<accession>A0A367E7D8</accession>
<keyword evidence="3" id="KW-1185">Reference proteome</keyword>